<keyword evidence="2" id="KW-1185">Reference proteome</keyword>
<dbReference type="Pfam" id="PF11918">
    <property type="entry name" value="Peptidase_S41_N"/>
    <property type="match status" value="2"/>
</dbReference>
<gene>
    <name evidence="1" type="ORF">AAFF_G00332780</name>
</gene>
<protein>
    <submittedName>
        <fullName evidence="1">Uncharacterized protein</fullName>
    </submittedName>
</protein>
<accession>A0AAD7WPQ8</accession>
<dbReference type="InterPro" id="IPR029045">
    <property type="entry name" value="ClpP/crotonase-like_dom_sf"/>
</dbReference>
<dbReference type="Gene3D" id="3.90.226.10">
    <property type="entry name" value="2-enoyl-CoA Hydratase, Chain A, domain 1"/>
    <property type="match status" value="1"/>
</dbReference>
<evidence type="ECO:0000313" key="1">
    <source>
        <dbReference type="EMBL" id="KAJ8404891.1"/>
    </source>
</evidence>
<comment type="caution">
    <text evidence="1">The sequence shown here is derived from an EMBL/GenBank/DDBJ whole genome shotgun (WGS) entry which is preliminary data.</text>
</comment>
<dbReference type="Proteomes" id="UP001221898">
    <property type="component" value="Unassembled WGS sequence"/>
</dbReference>
<sequence>MGSAGWEEALSRMPSLLAEEALDQAYRVIEFHREVHSLVEGTGEMLEVHYAIPEVATKACEPEALQEQLKIPTPEEVQYVIDALFKVKILTGNVGYLRFDMVADAEVVRAVGPQLLDLVWNKLISTDA</sequence>
<dbReference type="EMBL" id="JAINUG010000051">
    <property type="protein sequence ID" value="KAJ8404891.1"/>
    <property type="molecule type" value="Genomic_DNA"/>
</dbReference>
<reference evidence="1" key="1">
    <citation type="journal article" date="2023" name="Science">
        <title>Genome structures resolve the early diversification of teleost fishes.</title>
        <authorList>
            <person name="Parey E."/>
            <person name="Louis A."/>
            <person name="Montfort J."/>
            <person name="Bouchez O."/>
            <person name="Roques C."/>
            <person name="Iampietro C."/>
            <person name="Lluch J."/>
            <person name="Castinel A."/>
            <person name="Donnadieu C."/>
            <person name="Desvignes T."/>
            <person name="Floi Bucao C."/>
            <person name="Jouanno E."/>
            <person name="Wen M."/>
            <person name="Mejri S."/>
            <person name="Dirks R."/>
            <person name="Jansen H."/>
            <person name="Henkel C."/>
            <person name="Chen W.J."/>
            <person name="Zahm M."/>
            <person name="Cabau C."/>
            <person name="Klopp C."/>
            <person name="Thompson A.W."/>
            <person name="Robinson-Rechavi M."/>
            <person name="Braasch I."/>
            <person name="Lecointre G."/>
            <person name="Bobe J."/>
            <person name="Postlethwait J.H."/>
            <person name="Berthelot C."/>
            <person name="Roest Crollius H."/>
            <person name="Guiguen Y."/>
        </authorList>
    </citation>
    <scope>NUCLEOTIDE SEQUENCE</scope>
    <source>
        <strain evidence="1">NC1722</strain>
    </source>
</reference>
<organism evidence="1 2">
    <name type="scientific">Aldrovandia affinis</name>
    <dbReference type="NCBI Taxonomy" id="143900"/>
    <lineage>
        <taxon>Eukaryota</taxon>
        <taxon>Metazoa</taxon>
        <taxon>Chordata</taxon>
        <taxon>Craniata</taxon>
        <taxon>Vertebrata</taxon>
        <taxon>Euteleostomi</taxon>
        <taxon>Actinopterygii</taxon>
        <taxon>Neopterygii</taxon>
        <taxon>Teleostei</taxon>
        <taxon>Notacanthiformes</taxon>
        <taxon>Halosauridae</taxon>
        <taxon>Aldrovandia</taxon>
    </lineage>
</organism>
<name>A0AAD7WPQ8_9TELE</name>
<evidence type="ECO:0000313" key="2">
    <source>
        <dbReference type="Proteomes" id="UP001221898"/>
    </source>
</evidence>
<dbReference type="AlphaFoldDB" id="A0AAD7WPQ8"/>
<dbReference type="SUPFAM" id="SSF52096">
    <property type="entry name" value="ClpP/crotonase"/>
    <property type="match status" value="1"/>
</dbReference>
<proteinExistence type="predicted"/>